<sequence>MGCLLNADHKVRWIQPRRVSECFDCNASVSLVRKRQMFEEVEIATRSLRACGLTIG</sequence>
<accession>A0A816NVQ3</accession>
<protein>
    <submittedName>
        <fullName evidence="1">(rape) hypothetical protein</fullName>
    </submittedName>
</protein>
<organism evidence="1">
    <name type="scientific">Brassica napus</name>
    <name type="common">Rape</name>
    <dbReference type="NCBI Taxonomy" id="3708"/>
    <lineage>
        <taxon>Eukaryota</taxon>
        <taxon>Viridiplantae</taxon>
        <taxon>Streptophyta</taxon>
        <taxon>Embryophyta</taxon>
        <taxon>Tracheophyta</taxon>
        <taxon>Spermatophyta</taxon>
        <taxon>Magnoliopsida</taxon>
        <taxon>eudicotyledons</taxon>
        <taxon>Gunneridae</taxon>
        <taxon>Pentapetalae</taxon>
        <taxon>rosids</taxon>
        <taxon>malvids</taxon>
        <taxon>Brassicales</taxon>
        <taxon>Brassicaceae</taxon>
        <taxon>Brassiceae</taxon>
        <taxon>Brassica</taxon>
    </lineage>
</organism>
<name>A0A816NVQ3_BRANA</name>
<gene>
    <name evidence="1" type="ORF">DARMORV10_A09P17960.1</name>
</gene>
<proteinExistence type="predicted"/>
<reference evidence="1" key="1">
    <citation type="submission" date="2021-01" db="EMBL/GenBank/DDBJ databases">
        <authorList>
            <consortium name="Genoscope - CEA"/>
            <person name="William W."/>
        </authorList>
    </citation>
    <scope>NUCLEOTIDE SEQUENCE</scope>
</reference>
<evidence type="ECO:0000313" key="1">
    <source>
        <dbReference type="EMBL" id="CAF2040650.1"/>
    </source>
</evidence>
<dbReference type="Proteomes" id="UP001295469">
    <property type="component" value="Chromosome A09"/>
</dbReference>
<dbReference type="EMBL" id="HG994363">
    <property type="protein sequence ID" value="CAF2040650.1"/>
    <property type="molecule type" value="Genomic_DNA"/>
</dbReference>
<dbReference type="AlphaFoldDB" id="A0A816NVQ3"/>